<dbReference type="Gene3D" id="3.40.50.2300">
    <property type="match status" value="1"/>
</dbReference>
<organism evidence="23 24">
    <name type="scientific">Vibrio fortis</name>
    <dbReference type="NCBI Taxonomy" id="212667"/>
    <lineage>
        <taxon>Bacteria</taxon>
        <taxon>Pseudomonadati</taxon>
        <taxon>Pseudomonadota</taxon>
        <taxon>Gammaproteobacteria</taxon>
        <taxon>Vibrionales</taxon>
        <taxon>Vibrionaceae</taxon>
        <taxon>Vibrio</taxon>
    </lineage>
</organism>
<name>A0A066UIZ0_9VIBR</name>
<dbReference type="InterPro" id="IPR008207">
    <property type="entry name" value="Sig_transdc_His_kin_Hpt_dom"/>
</dbReference>
<keyword evidence="15" id="KW-0131">Cell cycle</keyword>
<dbReference type="PANTHER" id="PTHR45339:SF1">
    <property type="entry name" value="HYBRID SIGNAL TRANSDUCTION HISTIDINE KINASE J"/>
    <property type="match status" value="1"/>
</dbReference>
<dbReference type="SUPFAM" id="SSF52172">
    <property type="entry name" value="CheY-like"/>
    <property type="match status" value="1"/>
</dbReference>
<evidence type="ECO:0000256" key="8">
    <source>
        <dbReference type="ARBA" id="ARBA00022741"/>
    </source>
</evidence>
<keyword evidence="8" id="KW-0547">Nucleotide-binding</keyword>
<dbReference type="SUPFAM" id="SSF47226">
    <property type="entry name" value="Histidine-containing phosphotransfer domain, HPT domain"/>
    <property type="match status" value="1"/>
</dbReference>
<keyword evidence="18" id="KW-0175">Coiled coil</keyword>
<dbReference type="SUPFAM" id="SSF47384">
    <property type="entry name" value="Homodimeric domain of signal transducing histidine kinase"/>
    <property type="match status" value="1"/>
</dbReference>
<dbReference type="InterPro" id="IPR036097">
    <property type="entry name" value="HisK_dim/P_sf"/>
</dbReference>
<dbReference type="FunFam" id="3.30.565.10:FF:000010">
    <property type="entry name" value="Sensor histidine kinase RcsC"/>
    <property type="match status" value="1"/>
</dbReference>
<dbReference type="Pfam" id="PF01627">
    <property type="entry name" value="Hpt"/>
    <property type="match status" value="1"/>
</dbReference>
<dbReference type="RefSeq" id="WP_032552759.1">
    <property type="nucleotide sequence ID" value="NZ_JFFR01000027.1"/>
</dbReference>
<evidence type="ECO:0000256" key="7">
    <source>
        <dbReference type="ARBA" id="ARBA00022692"/>
    </source>
</evidence>
<evidence type="ECO:0000313" key="24">
    <source>
        <dbReference type="Proteomes" id="UP000027219"/>
    </source>
</evidence>
<feature type="modified residue" description="Phosphohistidine" evidence="16">
    <location>
        <position position="1512"/>
    </location>
</feature>
<dbReference type="Gene3D" id="3.30.565.10">
    <property type="entry name" value="Histidine kinase-like ATPase, C-terminal domain"/>
    <property type="match status" value="1"/>
</dbReference>
<dbReference type="InterPro" id="IPR011006">
    <property type="entry name" value="CheY-like_superfamily"/>
</dbReference>
<dbReference type="InterPro" id="IPR003661">
    <property type="entry name" value="HisK_dim/P_dom"/>
</dbReference>
<proteinExistence type="predicted"/>
<dbReference type="SUPFAM" id="SSF55785">
    <property type="entry name" value="PYP-like sensor domain (PAS domain)"/>
    <property type="match status" value="1"/>
</dbReference>
<keyword evidence="24" id="KW-1185">Reference proteome</keyword>
<dbReference type="InterPro" id="IPR036641">
    <property type="entry name" value="HPT_dom_sf"/>
</dbReference>
<dbReference type="GO" id="GO:0005524">
    <property type="term" value="F:ATP binding"/>
    <property type="evidence" value="ECO:0007669"/>
    <property type="project" value="UniProtKB-KW"/>
</dbReference>
<dbReference type="GO" id="GO:0016787">
    <property type="term" value="F:hydrolase activity"/>
    <property type="evidence" value="ECO:0007669"/>
    <property type="project" value="UniProtKB-KW"/>
</dbReference>
<comment type="subcellular location">
    <subcellularLocation>
        <location evidence="2">Cell membrane</location>
        <topology evidence="2">Multi-pass membrane protein</topology>
    </subcellularLocation>
</comment>
<feature type="coiled-coil region" evidence="18">
    <location>
        <begin position="913"/>
        <end position="940"/>
    </location>
</feature>
<dbReference type="InterPro" id="IPR001789">
    <property type="entry name" value="Sig_transdc_resp-reg_receiver"/>
</dbReference>
<evidence type="ECO:0000259" key="21">
    <source>
        <dbReference type="PROSITE" id="PS50110"/>
    </source>
</evidence>
<dbReference type="CDD" id="cd01007">
    <property type="entry name" value="PBP2_BvgS_HisK_like"/>
    <property type="match status" value="1"/>
</dbReference>
<feature type="transmembrane region" description="Helical" evidence="19">
    <location>
        <begin position="891"/>
        <end position="909"/>
    </location>
</feature>
<feature type="modified residue" description="4-aspartylphosphate" evidence="17">
    <location>
        <position position="1364"/>
    </location>
</feature>
<keyword evidence="11" id="KW-0067">ATP-binding</keyword>
<feature type="domain" description="HPt" evidence="22">
    <location>
        <begin position="1473"/>
        <end position="1572"/>
    </location>
</feature>
<evidence type="ECO:0000256" key="5">
    <source>
        <dbReference type="ARBA" id="ARBA00022553"/>
    </source>
</evidence>
<dbReference type="Proteomes" id="UP000027219">
    <property type="component" value="Unassembled WGS sequence"/>
</dbReference>
<evidence type="ECO:0000259" key="20">
    <source>
        <dbReference type="PROSITE" id="PS50109"/>
    </source>
</evidence>
<keyword evidence="12 19" id="KW-1133">Transmembrane helix</keyword>
<evidence type="ECO:0000256" key="6">
    <source>
        <dbReference type="ARBA" id="ARBA00022679"/>
    </source>
</evidence>
<dbReference type="Pfam" id="PF00512">
    <property type="entry name" value="HisKA"/>
    <property type="match status" value="1"/>
</dbReference>
<dbReference type="STRING" id="212667.VFDL14_21165"/>
<dbReference type="GO" id="GO:0005886">
    <property type="term" value="C:plasma membrane"/>
    <property type="evidence" value="ECO:0007669"/>
    <property type="project" value="UniProtKB-SubCell"/>
</dbReference>
<keyword evidence="14 19" id="KW-0472">Membrane</keyword>
<dbReference type="SMART" id="SM00448">
    <property type="entry name" value="REC"/>
    <property type="match status" value="1"/>
</dbReference>
<keyword evidence="4" id="KW-1003">Cell membrane</keyword>
<reference evidence="23 24" key="1">
    <citation type="submission" date="2014-02" db="EMBL/GenBank/DDBJ databases">
        <title>Vibrio fortis Dalian14 Genome Sequencing.</title>
        <authorList>
            <person name="Wang Y."/>
            <person name="Song L."/>
            <person name="Liu G."/>
            <person name="Ding J."/>
        </authorList>
    </citation>
    <scope>NUCLEOTIDE SEQUENCE [LARGE SCALE GENOMIC DNA]</scope>
    <source>
        <strain evidence="23 24">Dalian14</strain>
    </source>
</reference>
<keyword evidence="10" id="KW-0378">Hydrolase</keyword>
<dbReference type="SUPFAM" id="SSF53850">
    <property type="entry name" value="Periplasmic binding protein-like II"/>
    <property type="match status" value="3"/>
</dbReference>
<evidence type="ECO:0000256" key="4">
    <source>
        <dbReference type="ARBA" id="ARBA00022475"/>
    </source>
</evidence>
<evidence type="ECO:0000256" key="2">
    <source>
        <dbReference type="ARBA" id="ARBA00004651"/>
    </source>
</evidence>
<feature type="domain" description="Response regulatory" evidence="21">
    <location>
        <begin position="1315"/>
        <end position="1429"/>
    </location>
</feature>
<dbReference type="GO" id="GO:0000155">
    <property type="term" value="F:phosphorelay sensor kinase activity"/>
    <property type="evidence" value="ECO:0007669"/>
    <property type="project" value="InterPro"/>
</dbReference>
<dbReference type="Gene3D" id="3.30.450.20">
    <property type="entry name" value="PAS domain"/>
    <property type="match status" value="1"/>
</dbReference>
<gene>
    <name evidence="23" type="ORF">VFDL14_21165</name>
</gene>
<keyword evidence="6" id="KW-0808">Transferase</keyword>
<dbReference type="InterPro" id="IPR035965">
    <property type="entry name" value="PAS-like_dom_sf"/>
</dbReference>
<evidence type="ECO:0000256" key="14">
    <source>
        <dbReference type="ARBA" id="ARBA00023136"/>
    </source>
</evidence>
<evidence type="ECO:0000256" key="9">
    <source>
        <dbReference type="ARBA" id="ARBA00022777"/>
    </source>
</evidence>
<protein>
    <recommendedName>
        <fullName evidence="3">histidine kinase</fullName>
        <ecNumber evidence="3">2.7.13.3</ecNumber>
    </recommendedName>
</protein>
<comment type="caution">
    <text evidence="23">The sequence shown here is derived from an EMBL/GenBank/DDBJ whole genome shotgun (WGS) entry which is preliminary data.</text>
</comment>
<accession>A0A066UIZ0</accession>
<feature type="transmembrane region" description="Helical" evidence="19">
    <location>
        <begin position="1014"/>
        <end position="1036"/>
    </location>
</feature>
<feature type="domain" description="Histidine kinase" evidence="20">
    <location>
        <begin position="1068"/>
        <end position="1289"/>
    </location>
</feature>
<dbReference type="PANTHER" id="PTHR45339">
    <property type="entry name" value="HYBRID SIGNAL TRANSDUCTION HISTIDINE KINASE J"/>
    <property type="match status" value="1"/>
</dbReference>
<dbReference type="PROSITE" id="PS50110">
    <property type="entry name" value="RESPONSE_REGULATORY"/>
    <property type="match status" value="1"/>
</dbReference>
<sequence>MSDLFIRSRAFVMRLRGFSISFTLWLLTGLLCFGSVSAAEVSEVELERWLADKPTLTFIALTNHYPYSFLDDNGKVSGIIKDWTQDLEERFGVHVKFISVSSRSEAKAALLDGRGDVFPFQQFDPSDGGRFLASEPYIPYQVAVIVPTDNRIDGNLDQNTKRRIAMVNENIDLQRAGVQLSSIERVDFENVADAVRALGEGSVDGIVGEPITTMDLASKVGVHDLTVNYVLEHWKKLEASMVVRTGEVEILKLLNKQIQTFSISKKNKILSKWLDSSPYRPPLKGVFGFGNPPYMYPGSTAVGLEHDIIQRALNDMGYKLGDVVTLPPSAARKAIDNNNSISFVSGVQPDDPDAHFLSDSVIDVEFVPVSLMRRSLNLQSKSDLSLGALLFDDTSPIKNSVEVLTSQLNIERVEDYESLESAFAQLRAQNVDLLMVEKRVLKWFITNTRFIEMAELRLHETYKVTYPIYVDFKTQELRDSFNTAISNLKQTDDLRQIIENHVQSDLSQILKKASIIAQISAYFIVNDRFDDLSELFEVFDTDSTFQVITAQADNNNRPIKSWYIGNLVDDLGEKKNTSHFASVTKTANYRTKAGAINSGSMTFYFDTQSPVRKHVYFPNVEQFSQFGDAAKRYIADVYQANNLIGEILDLSPEERLWVKQSPNVKIGIDPNSLPYEAVSSAGEYIGMIDDYLKLIEQKTGLNIEHVDVASWSETRGLVDHQQVELVSAAKENKSLGENVRAAKSLFSSRLAIASRRDVSSLVLEEASGWKVGILKNAANTDAIVKKYPNVEWVLVESTADGLNKLDDQTLDGVIDTVDVLNYLIDSFGHREVGIIGRLDFYLSPTLHVTKAEPHLYSIINKAIESISAEEHQQISAKWAAPKAIERVDYQLVYTISIFSLVIVLLIIFWNRKLAKQISIANEATNALKKAQAELYNMLNSSPIAAAVVFEEQVRYANDTAKQLFGVEDMELNSIDIASIHVSLDVRDDIHNELGVYGKVENKELVLKKLDGTQFVALVSYYLFELDGGIATLFWAFDISEMKRLNEQLEEEKERADLASQAKSEFLANMSHEIRTPMNAIIGLSYLALDEITNPVAKNYIEKVHRSGQSLLTIINDILDFSKIEAGELGIDSIPFNPFQPLNEVAELMESKAIEKRLVLRTDFNIPEQLALVGDPLRLFQVLLNLVGNAIKFTEQGSVTIQCHVVRESLDTVTLDISVIDTGIGISSEHKKHLFEAFKQADSTTTRRFGGTGLGLNISQKFIQAMGSEIHIDSELGKGSRFYFELELPKTSQAEVAKFRTEEAAKTQTVLFNGERVLLAEDNELNQDLAMAFLKRMNLTVDLAENGQQAIDYVKNNDYKLILMDLQMPVMDGYAATRHIKKLKGEVPVIAMSANAFSEAKKRAVEAGIDDFIDKPIVLDKAMSTIAHYLGTGVVSDTPKESESQIISQRPMTASVEGNDILSLNILDRSTQGDESLKQKLLARFNDQAQPMLDKAQGYLDNGEWEVLERELHTLKSMCGAIGGTKAQSALVDFEGKARDKTLTDADLKVAKKRVIELVEALQPLTTKGLQNNDSLPDETLDNEQMAVSQEQIQKLTELISNYDSEALDLTNLLLTSSAEPWLKEVQQALEQYDFDTALERITDTKS</sequence>
<evidence type="ECO:0000256" key="1">
    <source>
        <dbReference type="ARBA" id="ARBA00000085"/>
    </source>
</evidence>
<evidence type="ECO:0000256" key="19">
    <source>
        <dbReference type="SAM" id="Phobius"/>
    </source>
</evidence>
<dbReference type="Gene3D" id="1.10.287.130">
    <property type="match status" value="1"/>
</dbReference>
<evidence type="ECO:0000259" key="22">
    <source>
        <dbReference type="PROSITE" id="PS50894"/>
    </source>
</evidence>
<dbReference type="Gene3D" id="1.20.120.160">
    <property type="entry name" value="HPT domain"/>
    <property type="match status" value="1"/>
</dbReference>
<evidence type="ECO:0000256" key="16">
    <source>
        <dbReference type="PROSITE-ProRule" id="PRU00110"/>
    </source>
</evidence>
<dbReference type="CDD" id="cd17546">
    <property type="entry name" value="REC_hyHK_CKI1_RcsC-like"/>
    <property type="match status" value="1"/>
</dbReference>
<dbReference type="Pfam" id="PF00072">
    <property type="entry name" value="Response_reg"/>
    <property type="match status" value="1"/>
</dbReference>
<dbReference type="EMBL" id="JFFR01000027">
    <property type="protein sequence ID" value="KDN27401.1"/>
    <property type="molecule type" value="Genomic_DNA"/>
</dbReference>
<dbReference type="FunFam" id="1.10.287.130:FF:000038">
    <property type="entry name" value="Sensory transduction histidine kinase"/>
    <property type="match status" value="1"/>
</dbReference>
<keyword evidence="7 19" id="KW-0812">Transmembrane</keyword>
<dbReference type="PROSITE" id="PS50109">
    <property type="entry name" value="HIS_KIN"/>
    <property type="match status" value="1"/>
</dbReference>
<dbReference type="Gene3D" id="3.40.190.10">
    <property type="entry name" value="Periplasmic binding protein-like II"/>
    <property type="match status" value="6"/>
</dbReference>
<keyword evidence="9" id="KW-0418">Kinase</keyword>
<dbReference type="EC" id="2.7.13.3" evidence="3"/>
<dbReference type="SMART" id="SM00388">
    <property type="entry name" value="HisKA"/>
    <property type="match status" value="1"/>
</dbReference>
<dbReference type="Pfam" id="PF02518">
    <property type="entry name" value="HATPase_c"/>
    <property type="match status" value="1"/>
</dbReference>
<dbReference type="SUPFAM" id="SSF55874">
    <property type="entry name" value="ATPase domain of HSP90 chaperone/DNA topoisomerase II/histidine kinase"/>
    <property type="match status" value="1"/>
</dbReference>
<keyword evidence="5 17" id="KW-0597">Phosphoprotein</keyword>
<dbReference type="SMART" id="SM00387">
    <property type="entry name" value="HATPase_c"/>
    <property type="match status" value="1"/>
</dbReference>
<dbReference type="PRINTS" id="PR00344">
    <property type="entry name" value="BCTRLSENSOR"/>
</dbReference>
<evidence type="ECO:0000256" key="13">
    <source>
        <dbReference type="ARBA" id="ARBA00023012"/>
    </source>
</evidence>
<dbReference type="CDD" id="cd00082">
    <property type="entry name" value="HisKA"/>
    <property type="match status" value="1"/>
</dbReference>
<evidence type="ECO:0000256" key="18">
    <source>
        <dbReference type="SAM" id="Coils"/>
    </source>
</evidence>
<dbReference type="InterPro" id="IPR004358">
    <property type="entry name" value="Sig_transdc_His_kin-like_C"/>
</dbReference>
<dbReference type="InterPro" id="IPR001638">
    <property type="entry name" value="Solute-binding_3/MltF_N"/>
</dbReference>
<evidence type="ECO:0000256" key="10">
    <source>
        <dbReference type="ARBA" id="ARBA00022801"/>
    </source>
</evidence>
<evidence type="ECO:0000256" key="12">
    <source>
        <dbReference type="ARBA" id="ARBA00022989"/>
    </source>
</evidence>
<dbReference type="PROSITE" id="PS50894">
    <property type="entry name" value="HPT"/>
    <property type="match status" value="1"/>
</dbReference>
<dbReference type="InterPro" id="IPR036890">
    <property type="entry name" value="HATPase_C_sf"/>
</dbReference>
<comment type="catalytic activity">
    <reaction evidence="1">
        <text>ATP + protein L-histidine = ADP + protein N-phospho-L-histidine.</text>
        <dbReference type="EC" id="2.7.13.3"/>
    </reaction>
</comment>
<evidence type="ECO:0000256" key="17">
    <source>
        <dbReference type="PROSITE-ProRule" id="PRU00169"/>
    </source>
</evidence>
<dbReference type="CDD" id="cd16922">
    <property type="entry name" value="HATPase_EvgS-ArcB-TorS-like"/>
    <property type="match status" value="1"/>
</dbReference>
<dbReference type="InterPro" id="IPR005467">
    <property type="entry name" value="His_kinase_dom"/>
</dbReference>
<evidence type="ECO:0000256" key="3">
    <source>
        <dbReference type="ARBA" id="ARBA00012438"/>
    </source>
</evidence>
<dbReference type="Pfam" id="PF00497">
    <property type="entry name" value="SBP_bac_3"/>
    <property type="match status" value="2"/>
</dbReference>
<dbReference type="InterPro" id="IPR003594">
    <property type="entry name" value="HATPase_dom"/>
</dbReference>
<evidence type="ECO:0000313" key="23">
    <source>
        <dbReference type="EMBL" id="KDN27401.1"/>
    </source>
</evidence>
<keyword evidence="13" id="KW-0902">Two-component regulatory system</keyword>
<evidence type="ECO:0000256" key="15">
    <source>
        <dbReference type="ARBA" id="ARBA00023306"/>
    </source>
</evidence>
<dbReference type="SMART" id="SM00062">
    <property type="entry name" value="PBPb"/>
    <property type="match status" value="2"/>
</dbReference>
<evidence type="ECO:0000256" key="11">
    <source>
        <dbReference type="ARBA" id="ARBA00022840"/>
    </source>
</evidence>